<dbReference type="RefSeq" id="XP_002774013.1">
    <property type="nucleotide sequence ID" value="XM_002773967.1"/>
</dbReference>
<dbReference type="InParanoid" id="C5LBK8"/>
<evidence type="ECO:0000313" key="1">
    <source>
        <dbReference type="EMBL" id="EER05829.1"/>
    </source>
</evidence>
<name>C5LBK8_PERM5</name>
<dbReference type="AlphaFoldDB" id="C5LBK8"/>
<feature type="non-terminal residue" evidence="1">
    <location>
        <position position="61"/>
    </location>
</feature>
<keyword evidence="2" id="KW-1185">Reference proteome</keyword>
<sequence>YSIRVETKPSRSTRLASLTVEGFTLSPPMVVPGVTSYDLTVPADIQRIQVVAAAEDYPGAQ</sequence>
<dbReference type="EMBL" id="GG680918">
    <property type="protein sequence ID" value="EER05829.1"/>
    <property type="molecule type" value="Genomic_DNA"/>
</dbReference>
<proteinExistence type="predicted"/>
<gene>
    <name evidence="1" type="ORF">Pmar_PMAR011880</name>
</gene>
<evidence type="ECO:0000313" key="2">
    <source>
        <dbReference type="Proteomes" id="UP000007800"/>
    </source>
</evidence>
<accession>C5LBK8</accession>
<dbReference type="Proteomes" id="UP000007800">
    <property type="component" value="Unassembled WGS sequence"/>
</dbReference>
<feature type="non-terminal residue" evidence="1">
    <location>
        <position position="1"/>
    </location>
</feature>
<dbReference type="GeneID" id="9043259"/>
<reference evidence="1 2" key="1">
    <citation type="submission" date="2008-07" db="EMBL/GenBank/DDBJ databases">
        <authorList>
            <person name="El-Sayed N."/>
            <person name="Caler E."/>
            <person name="Inman J."/>
            <person name="Amedeo P."/>
            <person name="Hass B."/>
            <person name="Wortman J."/>
        </authorList>
    </citation>
    <scope>NUCLEOTIDE SEQUENCE [LARGE SCALE GENOMIC DNA]</scope>
    <source>
        <strain evidence="2">ATCC 50983 / TXsc</strain>
    </source>
</reference>
<organism evidence="2">
    <name type="scientific">Perkinsus marinus (strain ATCC 50983 / TXsc)</name>
    <dbReference type="NCBI Taxonomy" id="423536"/>
    <lineage>
        <taxon>Eukaryota</taxon>
        <taxon>Sar</taxon>
        <taxon>Alveolata</taxon>
        <taxon>Perkinsozoa</taxon>
        <taxon>Perkinsea</taxon>
        <taxon>Perkinsida</taxon>
        <taxon>Perkinsidae</taxon>
        <taxon>Perkinsus</taxon>
    </lineage>
</organism>
<protein>
    <submittedName>
        <fullName evidence="1">Uncharacterized protein</fullName>
    </submittedName>
</protein>